<name>A0A6S6XNS3_9PROT</name>
<organism evidence="1 2">
    <name type="scientific">Denitratisoma oestradiolicum</name>
    <dbReference type="NCBI Taxonomy" id="311182"/>
    <lineage>
        <taxon>Bacteria</taxon>
        <taxon>Pseudomonadati</taxon>
        <taxon>Pseudomonadota</taxon>
        <taxon>Betaproteobacteria</taxon>
        <taxon>Nitrosomonadales</taxon>
        <taxon>Sterolibacteriaceae</taxon>
        <taxon>Denitratisoma</taxon>
    </lineage>
</organism>
<accession>A0A6S6XNS3</accession>
<evidence type="ECO:0000313" key="2">
    <source>
        <dbReference type="Proteomes" id="UP000515733"/>
    </source>
</evidence>
<evidence type="ECO:0008006" key="3">
    <source>
        <dbReference type="Google" id="ProtNLM"/>
    </source>
</evidence>
<dbReference type="Pfam" id="PF06347">
    <property type="entry name" value="SH3_4"/>
    <property type="match status" value="2"/>
</dbReference>
<dbReference type="Gene3D" id="2.30.30.40">
    <property type="entry name" value="SH3 Domains"/>
    <property type="match status" value="2"/>
</dbReference>
<dbReference type="OrthoDB" id="5297720at2"/>
<dbReference type="AlphaFoldDB" id="A0A6S6XNS3"/>
<proteinExistence type="predicted"/>
<reference evidence="1 2" key="1">
    <citation type="submission" date="2020-03" db="EMBL/GenBank/DDBJ databases">
        <authorList>
            <consortium name="Genoscope - CEA"/>
            <person name="William W."/>
        </authorList>
    </citation>
    <scope>NUCLEOTIDE SEQUENCE [LARGE SCALE GENOMIC DNA]</scope>
    <source>
        <strain evidence="2">DSM 16959</strain>
    </source>
</reference>
<protein>
    <recommendedName>
        <fullName evidence="3">SH3b domain-containing protein</fullName>
    </recommendedName>
</protein>
<keyword evidence="2" id="KW-1185">Reference proteome</keyword>
<gene>
    <name evidence="1" type="ORF">DENOEST_0426</name>
</gene>
<sequence length="145" mass="16111">MHPGRCLALLLGLITLPALALDFRSVAEPAVLYDGPAATSKRLHVIARATPVEVVISNEGWSKVRDSKGDLIWIETRFLSPRRTVMVRAERAQIREQAEDKAALVFEAEKDVVFELLETAPPGWARVKHRSGQSGYVRALQVWGL</sequence>
<evidence type="ECO:0000313" key="1">
    <source>
        <dbReference type="EMBL" id="CAB1367591.1"/>
    </source>
</evidence>
<dbReference type="EMBL" id="LR778301">
    <property type="protein sequence ID" value="CAB1367591.1"/>
    <property type="molecule type" value="Genomic_DNA"/>
</dbReference>
<dbReference type="KEGG" id="doe:DENOEST_0426"/>
<dbReference type="InterPro" id="IPR010466">
    <property type="entry name" value="DUF1058"/>
</dbReference>
<dbReference type="Proteomes" id="UP000515733">
    <property type="component" value="Chromosome"/>
</dbReference>
<dbReference type="RefSeq" id="WP_145770518.1">
    <property type="nucleotide sequence ID" value="NZ_LR778301.1"/>
</dbReference>